<dbReference type="Proteomes" id="UP001501004">
    <property type="component" value="Unassembled WGS sequence"/>
</dbReference>
<keyword evidence="3" id="KW-0238">DNA-binding</keyword>
<dbReference type="SUPFAM" id="SSF88659">
    <property type="entry name" value="Sigma3 and sigma4 domains of RNA polymerase sigma factors"/>
    <property type="match status" value="2"/>
</dbReference>
<dbReference type="PANTHER" id="PTHR30603">
    <property type="entry name" value="RNA POLYMERASE SIGMA FACTOR RPO"/>
    <property type="match status" value="1"/>
</dbReference>
<dbReference type="InterPro" id="IPR007624">
    <property type="entry name" value="RNA_pol_sigma70_r3"/>
</dbReference>
<name>A0ABP7FZH7_9MICO</name>
<dbReference type="Gene3D" id="1.10.601.10">
    <property type="entry name" value="RNA Polymerase Primary Sigma Factor"/>
    <property type="match status" value="1"/>
</dbReference>
<feature type="domain" description="RNA polymerase sigma-70" evidence="5">
    <location>
        <begin position="229"/>
        <end position="255"/>
    </location>
</feature>
<dbReference type="InterPro" id="IPR050239">
    <property type="entry name" value="Sigma-70_RNA_pol_init_factors"/>
</dbReference>
<gene>
    <name evidence="6" type="ORF">GCM10022239_26460</name>
</gene>
<sequence>MLARERLETATGIDAQTRVDLRTLVTDGEAAYRDFVHANLKLVVSIAKQYGGQDIPLLDVIQDGNVGLDRAIRKFDHRLGFKFSTYAVWWIRQSITRGLAEGGHLIRVPVHTAEKMSRLRRIGAGLDSALGRRAAPEELAQESQFDLEEVQRLLEIDRDGVSLQLPIGPSDSEGQLGDIIEDDDAAPVIEMVTMTMRIQRLRTEIARLPYRQARLLSMRYGLDGESPMSFGEVGSRMGISRERARQLEARALKALRCPDLE</sequence>
<organism evidence="6 7">
    <name type="scientific">Leifsonella bigeumensis</name>
    <dbReference type="NCBI Taxonomy" id="433643"/>
    <lineage>
        <taxon>Bacteria</taxon>
        <taxon>Bacillati</taxon>
        <taxon>Actinomycetota</taxon>
        <taxon>Actinomycetes</taxon>
        <taxon>Micrococcales</taxon>
        <taxon>Microbacteriaceae</taxon>
        <taxon>Leifsonella</taxon>
    </lineage>
</organism>
<dbReference type="CDD" id="cd06171">
    <property type="entry name" value="Sigma70_r4"/>
    <property type="match status" value="1"/>
</dbReference>
<proteinExistence type="predicted"/>
<dbReference type="PRINTS" id="PR00046">
    <property type="entry name" value="SIGMA70FCT"/>
</dbReference>
<keyword evidence="1" id="KW-0805">Transcription regulation</keyword>
<dbReference type="Pfam" id="PF04539">
    <property type="entry name" value="Sigma70_r3"/>
    <property type="match status" value="1"/>
</dbReference>
<dbReference type="InterPro" id="IPR014284">
    <property type="entry name" value="RNA_pol_sigma-70_dom"/>
</dbReference>
<dbReference type="SUPFAM" id="SSF88946">
    <property type="entry name" value="Sigma2 domain of RNA polymerase sigma factors"/>
    <property type="match status" value="1"/>
</dbReference>
<evidence type="ECO:0000313" key="6">
    <source>
        <dbReference type="EMBL" id="GAA3749851.1"/>
    </source>
</evidence>
<keyword evidence="4" id="KW-0804">Transcription</keyword>
<keyword evidence="7" id="KW-1185">Reference proteome</keyword>
<dbReference type="Pfam" id="PF04542">
    <property type="entry name" value="Sigma70_r2"/>
    <property type="match status" value="1"/>
</dbReference>
<evidence type="ECO:0000313" key="7">
    <source>
        <dbReference type="Proteomes" id="UP001501004"/>
    </source>
</evidence>
<evidence type="ECO:0000256" key="2">
    <source>
        <dbReference type="ARBA" id="ARBA00023082"/>
    </source>
</evidence>
<dbReference type="EMBL" id="BAABAE010000004">
    <property type="protein sequence ID" value="GAA3749851.1"/>
    <property type="molecule type" value="Genomic_DNA"/>
</dbReference>
<dbReference type="InterPro" id="IPR036388">
    <property type="entry name" value="WH-like_DNA-bd_sf"/>
</dbReference>
<dbReference type="PANTHER" id="PTHR30603:SF60">
    <property type="entry name" value="RNA POLYMERASE SIGMA FACTOR RPOD"/>
    <property type="match status" value="1"/>
</dbReference>
<dbReference type="PROSITE" id="PS00716">
    <property type="entry name" value="SIGMA70_2"/>
    <property type="match status" value="1"/>
</dbReference>
<evidence type="ECO:0000256" key="4">
    <source>
        <dbReference type="ARBA" id="ARBA00023163"/>
    </source>
</evidence>
<dbReference type="NCBIfam" id="TIGR02937">
    <property type="entry name" value="sigma70-ECF"/>
    <property type="match status" value="1"/>
</dbReference>
<evidence type="ECO:0000259" key="5">
    <source>
        <dbReference type="PROSITE" id="PS00716"/>
    </source>
</evidence>
<evidence type="ECO:0000256" key="1">
    <source>
        <dbReference type="ARBA" id="ARBA00023015"/>
    </source>
</evidence>
<dbReference type="InterPro" id="IPR013325">
    <property type="entry name" value="RNA_pol_sigma_r2"/>
</dbReference>
<dbReference type="Gene3D" id="1.10.10.10">
    <property type="entry name" value="Winged helix-like DNA-binding domain superfamily/Winged helix DNA-binding domain"/>
    <property type="match status" value="2"/>
</dbReference>
<protein>
    <submittedName>
        <fullName evidence="6">Sigma-70 family RNA polymerase sigma factor</fullName>
    </submittedName>
</protein>
<reference evidence="7" key="1">
    <citation type="journal article" date="2019" name="Int. J. Syst. Evol. Microbiol.">
        <title>The Global Catalogue of Microorganisms (GCM) 10K type strain sequencing project: providing services to taxonomists for standard genome sequencing and annotation.</title>
        <authorList>
            <consortium name="The Broad Institute Genomics Platform"/>
            <consortium name="The Broad Institute Genome Sequencing Center for Infectious Disease"/>
            <person name="Wu L."/>
            <person name="Ma J."/>
        </authorList>
    </citation>
    <scope>NUCLEOTIDE SEQUENCE [LARGE SCALE GENOMIC DNA]</scope>
    <source>
        <strain evidence="7">JCM 16949</strain>
    </source>
</reference>
<dbReference type="InterPro" id="IPR000943">
    <property type="entry name" value="RNA_pol_sigma70"/>
</dbReference>
<dbReference type="InterPro" id="IPR007627">
    <property type="entry name" value="RNA_pol_sigma70_r2"/>
</dbReference>
<comment type="caution">
    <text evidence="6">The sequence shown here is derived from an EMBL/GenBank/DDBJ whole genome shotgun (WGS) entry which is preliminary data.</text>
</comment>
<evidence type="ECO:0000256" key="3">
    <source>
        <dbReference type="ARBA" id="ARBA00023125"/>
    </source>
</evidence>
<dbReference type="InterPro" id="IPR007630">
    <property type="entry name" value="RNA_pol_sigma70_r4"/>
</dbReference>
<keyword evidence="2" id="KW-0731">Sigma factor</keyword>
<accession>A0ABP7FZH7</accession>
<dbReference type="InterPro" id="IPR013324">
    <property type="entry name" value="RNA_pol_sigma_r3/r4-like"/>
</dbReference>
<dbReference type="Pfam" id="PF04545">
    <property type="entry name" value="Sigma70_r4"/>
    <property type="match status" value="1"/>
</dbReference>